<feature type="active site" evidence="4">
    <location>
        <position position="32"/>
    </location>
</feature>
<organism evidence="6 7">
    <name type="scientific">Knoellia remsis</name>
    <dbReference type="NCBI Taxonomy" id="407159"/>
    <lineage>
        <taxon>Bacteria</taxon>
        <taxon>Bacillati</taxon>
        <taxon>Actinomycetota</taxon>
        <taxon>Actinomycetes</taxon>
        <taxon>Micrococcales</taxon>
        <taxon>Intrasporangiaceae</taxon>
        <taxon>Knoellia</taxon>
    </lineage>
</organism>
<evidence type="ECO:0000313" key="7">
    <source>
        <dbReference type="Proteomes" id="UP000237822"/>
    </source>
</evidence>
<evidence type="ECO:0000256" key="2">
    <source>
        <dbReference type="ARBA" id="ARBA00022801"/>
    </source>
</evidence>
<feature type="domain" description="Phosphotyrosine protein phosphatase I" evidence="5">
    <location>
        <begin position="20"/>
        <end position="199"/>
    </location>
</feature>
<dbReference type="EMBL" id="PVTI01000008">
    <property type="protein sequence ID" value="PRY60117.1"/>
    <property type="molecule type" value="Genomic_DNA"/>
</dbReference>
<gene>
    <name evidence="6" type="ORF">BCF74_10863</name>
</gene>
<evidence type="ECO:0000256" key="4">
    <source>
        <dbReference type="PIRSR" id="PIRSR617867-1"/>
    </source>
</evidence>
<dbReference type="PANTHER" id="PTHR11717">
    <property type="entry name" value="LOW MOLECULAR WEIGHT PROTEIN TYROSINE PHOSPHATASE"/>
    <property type="match status" value="1"/>
</dbReference>
<dbReference type="Gene3D" id="3.40.50.2300">
    <property type="match status" value="1"/>
</dbReference>
<comment type="caution">
    <text evidence="6">The sequence shown here is derived from an EMBL/GenBank/DDBJ whole genome shotgun (WGS) entry which is preliminary data.</text>
</comment>
<dbReference type="InterPro" id="IPR023485">
    <property type="entry name" value="Ptyr_pPase"/>
</dbReference>
<keyword evidence="2" id="KW-0378">Hydrolase</keyword>
<sequence>MAADEPVSHTAAPADARGGGHVLVVCTGNVCRSPYIERLLERDLRGTGISVSSAGTGALVGSPMDPHISVRLDSAGAPADGFTARQVTRRMMAASDLVITATREHLQSVVSLHPKAWRYSFALLDLADLLGVVDEHDLAATTADNRVAAIAAAAFAKRTAVAPRPPDQANIIDPYRQRGEVFDRMAAEIGGALPTVTAALRG</sequence>
<dbReference type="GO" id="GO:0004725">
    <property type="term" value="F:protein tyrosine phosphatase activity"/>
    <property type="evidence" value="ECO:0007669"/>
    <property type="project" value="InterPro"/>
</dbReference>
<reference evidence="6 7" key="1">
    <citation type="submission" date="2018-03" db="EMBL/GenBank/DDBJ databases">
        <title>Genomic Encyclopedia of Archaeal and Bacterial Type Strains, Phase II (KMG-II): from individual species to whole genera.</title>
        <authorList>
            <person name="Goeker M."/>
        </authorList>
    </citation>
    <scope>NUCLEOTIDE SEQUENCE [LARGE SCALE GENOMIC DNA]</scope>
    <source>
        <strain evidence="6 7">ATCC BAA-1496</strain>
    </source>
</reference>
<dbReference type="InterPro" id="IPR036196">
    <property type="entry name" value="Ptyr_pPase_sf"/>
</dbReference>
<dbReference type="AlphaFoldDB" id="A0A2T0UQL0"/>
<dbReference type="RefSeq" id="WP_106297154.1">
    <property type="nucleotide sequence ID" value="NZ_PVTI01000008.1"/>
</dbReference>
<evidence type="ECO:0000256" key="3">
    <source>
        <dbReference type="ARBA" id="ARBA00022912"/>
    </source>
</evidence>
<proteinExistence type="inferred from homology"/>
<dbReference type="SMART" id="SM00226">
    <property type="entry name" value="LMWPc"/>
    <property type="match status" value="1"/>
</dbReference>
<dbReference type="Pfam" id="PF01451">
    <property type="entry name" value="LMWPc"/>
    <property type="match status" value="1"/>
</dbReference>
<keyword evidence="7" id="KW-1185">Reference proteome</keyword>
<comment type="similarity">
    <text evidence="1">Belongs to the low molecular weight phosphotyrosine protein phosphatase family.</text>
</comment>
<dbReference type="PRINTS" id="PR00719">
    <property type="entry name" value="LMWPTPASE"/>
</dbReference>
<dbReference type="Proteomes" id="UP000237822">
    <property type="component" value="Unassembled WGS sequence"/>
</dbReference>
<accession>A0A2T0UQL0</accession>
<protein>
    <submittedName>
        <fullName evidence="6">Protein-tyrosine phosphatase</fullName>
    </submittedName>
</protein>
<evidence type="ECO:0000313" key="6">
    <source>
        <dbReference type="EMBL" id="PRY60117.1"/>
    </source>
</evidence>
<dbReference type="SUPFAM" id="SSF52788">
    <property type="entry name" value="Phosphotyrosine protein phosphatases I"/>
    <property type="match status" value="1"/>
</dbReference>
<evidence type="ECO:0000256" key="1">
    <source>
        <dbReference type="ARBA" id="ARBA00011063"/>
    </source>
</evidence>
<dbReference type="InterPro" id="IPR017867">
    <property type="entry name" value="Tyr_phospatase_low_mol_wt"/>
</dbReference>
<dbReference type="PANTHER" id="PTHR11717:SF31">
    <property type="entry name" value="LOW MOLECULAR WEIGHT PROTEIN-TYROSINE-PHOSPHATASE ETP-RELATED"/>
    <property type="match status" value="1"/>
</dbReference>
<dbReference type="OrthoDB" id="9784339at2"/>
<evidence type="ECO:0000259" key="5">
    <source>
        <dbReference type="SMART" id="SM00226"/>
    </source>
</evidence>
<dbReference type="InterPro" id="IPR050438">
    <property type="entry name" value="LMW_PTPase"/>
</dbReference>
<keyword evidence="3" id="KW-0904">Protein phosphatase</keyword>
<feature type="active site" description="Nucleophile" evidence="4">
    <location>
        <position position="26"/>
    </location>
</feature>
<name>A0A2T0UQL0_9MICO</name>